<evidence type="ECO:0008006" key="3">
    <source>
        <dbReference type="Google" id="ProtNLM"/>
    </source>
</evidence>
<sequence>MKIKETVIDFAKLSQEEKHQQFQKIWEFDQRIFPSGTIEQLYDYLYDLAAVSIPIVQYFHRGKLVGQNIIPILKLKAAKRDIFIITSRAGFLTEYRGRNRSLNSAIRVALNHRIRYPATPLWFVTTLMQPKIYRLFASRSANFFPRAGRAMPKAHAEVLQIMQSYCTDVQVRGENIFVHRCNIPKVTAEQLVRLRNRSDSHNQYFLQHVPDYFDGMGLMCICCLDFSTIFETIFNLAMGRTVK</sequence>
<accession>A0A151Y389</accession>
<name>A0A151Y389_9GAMM</name>
<dbReference type="STRING" id="1806892.AZH43_10020"/>
<evidence type="ECO:0000313" key="2">
    <source>
        <dbReference type="Proteomes" id="UP000076276"/>
    </source>
</evidence>
<dbReference type="EMBL" id="LUAW01000015">
    <property type="protein sequence ID" value="KYQ72502.1"/>
    <property type="molecule type" value="Genomic_DNA"/>
</dbReference>
<organism evidence="1 2">
    <name type="scientific">Acinetobacter pragensis</name>
    <dbReference type="NCBI Taxonomy" id="1806892"/>
    <lineage>
        <taxon>Bacteria</taxon>
        <taxon>Pseudomonadati</taxon>
        <taxon>Pseudomonadota</taxon>
        <taxon>Gammaproteobacteria</taxon>
        <taxon>Moraxellales</taxon>
        <taxon>Moraxellaceae</taxon>
        <taxon>Acinetobacter</taxon>
    </lineage>
</organism>
<reference evidence="1 2" key="1">
    <citation type="submission" date="2016-03" db="EMBL/GenBank/DDBJ databases">
        <title>Acinetobacter genomospecies 28 strain ANC 4149.</title>
        <authorList>
            <person name="Radolfova-Krizova L."/>
            <person name="Nemec A."/>
        </authorList>
    </citation>
    <scope>NUCLEOTIDE SEQUENCE [LARGE SCALE GENOMIC DNA]</scope>
    <source>
        <strain evidence="1 2">ANC 4149</strain>
    </source>
</reference>
<keyword evidence="2" id="KW-1185">Reference proteome</keyword>
<evidence type="ECO:0000313" key="1">
    <source>
        <dbReference type="EMBL" id="KYQ72502.1"/>
    </source>
</evidence>
<gene>
    <name evidence="1" type="ORF">AZH43_10020</name>
</gene>
<comment type="caution">
    <text evidence="1">The sequence shown here is derived from an EMBL/GenBank/DDBJ whole genome shotgun (WGS) entry which is preliminary data.</text>
</comment>
<protein>
    <recommendedName>
        <fullName evidence="3">GNAT family N-acetyltransferase</fullName>
    </recommendedName>
</protein>
<proteinExistence type="predicted"/>
<dbReference type="Proteomes" id="UP000076276">
    <property type="component" value="Unassembled WGS sequence"/>
</dbReference>
<dbReference type="RefSeq" id="WP_067667978.1">
    <property type="nucleotide sequence ID" value="NZ_CBCSIK010000009.1"/>
</dbReference>
<dbReference type="AlphaFoldDB" id="A0A151Y389"/>
<dbReference type="OrthoDB" id="6703836at2"/>